<organism evidence="7 8">
    <name type="scientific">Malus baccata</name>
    <name type="common">Siberian crab apple</name>
    <name type="synonym">Pyrus baccata</name>
    <dbReference type="NCBI Taxonomy" id="106549"/>
    <lineage>
        <taxon>Eukaryota</taxon>
        <taxon>Viridiplantae</taxon>
        <taxon>Streptophyta</taxon>
        <taxon>Embryophyta</taxon>
        <taxon>Tracheophyta</taxon>
        <taxon>Spermatophyta</taxon>
        <taxon>Magnoliopsida</taxon>
        <taxon>eudicotyledons</taxon>
        <taxon>Gunneridae</taxon>
        <taxon>Pentapetalae</taxon>
        <taxon>rosids</taxon>
        <taxon>fabids</taxon>
        <taxon>Rosales</taxon>
        <taxon>Rosaceae</taxon>
        <taxon>Amygdaloideae</taxon>
        <taxon>Maleae</taxon>
        <taxon>Malus</taxon>
    </lineage>
</organism>
<keyword evidence="5" id="KW-0687">Ribonucleoprotein</keyword>
<dbReference type="EMBL" id="VIEB01000146">
    <property type="protein sequence ID" value="TQE04069.1"/>
    <property type="molecule type" value="Genomic_DNA"/>
</dbReference>
<reference evidence="7 8" key="1">
    <citation type="journal article" date="2019" name="G3 (Bethesda)">
        <title>Sequencing of a Wild Apple (Malus baccata) Genome Unravels the Differences Between Cultivated and Wild Apple Species Regarding Disease Resistance and Cold Tolerance.</title>
        <authorList>
            <person name="Chen X."/>
        </authorList>
    </citation>
    <scope>NUCLEOTIDE SEQUENCE [LARGE SCALE GENOMIC DNA]</scope>
    <source>
        <strain evidence="8">cv. Shandingzi</strain>
        <tissue evidence="7">Leaves</tissue>
    </source>
</reference>
<keyword evidence="4" id="KW-0689">Ribosomal protein</keyword>
<comment type="caution">
    <text evidence="7">The sequence shown here is derived from an EMBL/GenBank/DDBJ whole genome shotgun (WGS) entry which is preliminary data.</text>
</comment>
<dbReference type="Proteomes" id="UP000315295">
    <property type="component" value="Unassembled WGS sequence"/>
</dbReference>
<name>A0A540MZ91_MALBA</name>
<dbReference type="PROSITE" id="PS50127">
    <property type="entry name" value="UBC_2"/>
    <property type="match status" value="1"/>
</dbReference>
<dbReference type="SUPFAM" id="SSF116820">
    <property type="entry name" value="Rps17e-like"/>
    <property type="match status" value="1"/>
</dbReference>
<dbReference type="SUPFAM" id="SSF54495">
    <property type="entry name" value="UBC-like"/>
    <property type="match status" value="1"/>
</dbReference>
<dbReference type="CDD" id="cd23837">
    <property type="entry name" value="UBCc_UBE2O"/>
    <property type="match status" value="1"/>
</dbReference>
<feature type="domain" description="UBC core" evidence="6">
    <location>
        <begin position="75"/>
        <end position="234"/>
    </location>
</feature>
<dbReference type="Pfam" id="PF00833">
    <property type="entry name" value="Ribosomal_S17e"/>
    <property type="match status" value="1"/>
</dbReference>
<dbReference type="GO" id="GO:0061631">
    <property type="term" value="F:ubiquitin conjugating enzyme activity"/>
    <property type="evidence" value="ECO:0007669"/>
    <property type="project" value="TreeGrafter"/>
</dbReference>
<sequence length="286" mass="33016">MVILHFQAQHISRTHTHSPAIRLFPALPHNSTTTMGRVHTKTVKKSSRQVIERYYSNMTLDFHTNKKILEEVKRGWMKKVQQEWSIFEKDLPEQIYARAFEERMDLLRAAIVGAPGTPYHDGLFFFEIYLPPDPHEPPMVHYISSGLRVNPNLYESGKVCLSLLNTWTGTGTEVWNPGGSTILQVLLSLQALVLNDKPYFNEAGYDQQIGRTQGEKNSVSYNENAFLITCKSMPYTLQKPPKHFEELVIEHFARRSQNILMACKEYRDGAPVRCAICWSNIRKYEK</sequence>
<evidence type="ECO:0000313" key="7">
    <source>
        <dbReference type="EMBL" id="TQE04069.1"/>
    </source>
</evidence>
<protein>
    <recommendedName>
        <fullName evidence="6">UBC core domain-containing protein</fullName>
    </recommendedName>
</protein>
<keyword evidence="8" id="KW-1185">Reference proteome</keyword>
<dbReference type="AlphaFoldDB" id="A0A540MZ91"/>
<comment type="similarity">
    <text evidence="1">Belongs to the eukaryotic ribosomal protein eS17 family.</text>
</comment>
<evidence type="ECO:0000256" key="5">
    <source>
        <dbReference type="ARBA" id="ARBA00023274"/>
    </source>
</evidence>
<dbReference type="GO" id="GO:0003735">
    <property type="term" value="F:structural constituent of ribosome"/>
    <property type="evidence" value="ECO:0007669"/>
    <property type="project" value="InterPro"/>
</dbReference>
<evidence type="ECO:0000256" key="1">
    <source>
        <dbReference type="ARBA" id="ARBA00010444"/>
    </source>
</evidence>
<evidence type="ECO:0000259" key="6">
    <source>
        <dbReference type="PROSITE" id="PS50127"/>
    </source>
</evidence>
<dbReference type="GO" id="GO:0006412">
    <property type="term" value="P:translation"/>
    <property type="evidence" value="ECO:0007669"/>
    <property type="project" value="InterPro"/>
</dbReference>
<dbReference type="STRING" id="106549.A0A540MZ91"/>
<dbReference type="InterPro" id="IPR001210">
    <property type="entry name" value="Ribosomal_eS17"/>
</dbReference>
<accession>A0A540MZ91</accession>
<dbReference type="SMART" id="SM00212">
    <property type="entry name" value="UBCc"/>
    <property type="match status" value="1"/>
</dbReference>
<dbReference type="GO" id="GO:0005840">
    <property type="term" value="C:ribosome"/>
    <property type="evidence" value="ECO:0007669"/>
    <property type="project" value="UniProtKB-KW"/>
</dbReference>
<dbReference type="InterPro" id="IPR000608">
    <property type="entry name" value="UBC"/>
</dbReference>
<evidence type="ECO:0000256" key="2">
    <source>
        <dbReference type="ARBA" id="ARBA00022679"/>
    </source>
</evidence>
<dbReference type="InterPro" id="IPR016135">
    <property type="entry name" value="UBQ-conjugating_enzyme/RWD"/>
</dbReference>
<dbReference type="PANTHER" id="PTHR46116:SF15">
    <property type="entry name" value="(E3-INDEPENDENT) E2 UBIQUITIN-CONJUGATING ENZYME"/>
    <property type="match status" value="1"/>
</dbReference>
<dbReference type="Pfam" id="PF00179">
    <property type="entry name" value="UQ_con"/>
    <property type="match status" value="1"/>
</dbReference>
<dbReference type="Gene3D" id="3.10.110.10">
    <property type="entry name" value="Ubiquitin Conjugating Enzyme"/>
    <property type="match status" value="1"/>
</dbReference>
<dbReference type="GO" id="GO:1990904">
    <property type="term" value="C:ribonucleoprotein complex"/>
    <property type="evidence" value="ECO:0007669"/>
    <property type="project" value="UniProtKB-KW"/>
</dbReference>
<evidence type="ECO:0000256" key="4">
    <source>
        <dbReference type="ARBA" id="ARBA00022980"/>
    </source>
</evidence>
<evidence type="ECO:0000256" key="3">
    <source>
        <dbReference type="ARBA" id="ARBA00022786"/>
    </source>
</evidence>
<keyword evidence="3" id="KW-0833">Ubl conjugation pathway</keyword>
<dbReference type="InterPro" id="IPR036401">
    <property type="entry name" value="Ribosomal_eS17_sf"/>
</dbReference>
<keyword evidence="2" id="KW-0808">Transferase</keyword>
<gene>
    <name evidence="7" type="ORF">C1H46_010289</name>
</gene>
<evidence type="ECO:0000313" key="8">
    <source>
        <dbReference type="Proteomes" id="UP000315295"/>
    </source>
</evidence>
<proteinExistence type="inferred from homology"/>
<dbReference type="PANTHER" id="PTHR46116">
    <property type="entry name" value="(E3-INDEPENDENT) E2 UBIQUITIN-CONJUGATING ENZYME"/>
    <property type="match status" value="1"/>
</dbReference>